<evidence type="ECO:0000313" key="3">
    <source>
        <dbReference type="Proteomes" id="UP000693981"/>
    </source>
</evidence>
<dbReference type="OrthoDB" id="72753at2759"/>
<reference evidence="2" key="1">
    <citation type="submission" date="2021-02" db="EMBL/GenBank/DDBJ databases">
        <authorList>
            <person name="Palmer J.M."/>
        </authorList>
    </citation>
    <scope>NUCLEOTIDE SEQUENCE</scope>
    <source>
        <strain evidence="2">SCRP23</strain>
    </source>
</reference>
<dbReference type="AlphaFoldDB" id="A0A8T1X880"/>
<dbReference type="Proteomes" id="UP000693981">
    <property type="component" value="Unassembled WGS sequence"/>
</dbReference>
<feature type="compositionally biased region" description="Polar residues" evidence="1">
    <location>
        <begin position="132"/>
        <end position="141"/>
    </location>
</feature>
<sequence length="637" mass="71748">MEPSFVVNPYVQTVGPHSRYIQEMLDREEASYVSERKNRKPVRLPYASKKLNNPVQPLPTLYKYPGSNQARSQPLILKKSTNESVTNEVPGQHTILSAALIPSQSVKRKVALGSGVTTRSTEVLPKLGGAQKQVQFTSTANDQKKEPEDDITTSVAPRRTARKQLQQYLYDFHSRQVFSLASDEEDIGNKNQSTLLDIPNNGSNSDNNMDDRSLLREDSVATINNLHDLQNDHQEECILSDLGFSSQGDYDTIFEADWKSSEVEKSVRDAVDRKRIHGILKKAYRMLLWFFRYYAGNAAYAAASERRMSSGAVVALGEGLFEIPSRTVLLENLNVEYVDDDIIDSPLKREHLVDFLLDVARMMCLHSSNPTRMRMVISEGIAMSAAVKTIVHDHFGAFAQIQDVNHFRSLFLSKVTAHENLQRIIERHKTKLANFFENQTSSGAAIRGGSLHDRLKGQHHSRPNGIACTPFLAILRAVNLISNGAATTSTDDDGEENTGPMGVDEVRAVRIFLSCLPMGAVRDFKRVDAGTTFTSSSNSEPRELNLHQFIEALLRVAFTWKELQVCNGRFDVCPNQMASDWCRCTADSNRYNFKVYDDAAEEIFTRIHAYHLKRAQRTHLKTTTMKTTAFSLRKHQE</sequence>
<dbReference type="EMBL" id="JAGDFL010000001">
    <property type="protein sequence ID" value="KAG7402387.1"/>
    <property type="molecule type" value="Genomic_DNA"/>
</dbReference>
<keyword evidence="3" id="KW-1185">Reference proteome</keyword>
<gene>
    <name evidence="2" type="ORF">PHYBOEH_000095</name>
</gene>
<accession>A0A8T1X880</accession>
<evidence type="ECO:0000313" key="2">
    <source>
        <dbReference type="EMBL" id="KAG7402387.1"/>
    </source>
</evidence>
<evidence type="ECO:0000256" key="1">
    <source>
        <dbReference type="SAM" id="MobiDB-lite"/>
    </source>
</evidence>
<proteinExistence type="predicted"/>
<comment type="caution">
    <text evidence="2">The sequence shown here is derived from an EMBL/GenBank/DDBJ whole genome shotgun (WGS) entry which is preliminary data.</text>
</comment>
<name>A0A8T1X880_9STRA</name>
<organism evidence="2 3">
    <name type="scientific">Phytophthora boehmeriae</name>
    <dbReference type="NCBI Taxonomy" id="109152"/>
    <lineage>
        <taxon>Eukaryota</taxon>
        <taxon>Sar</taxon>
        <taxon>Stramenopiles</taxon>
        <taxon>Oomycota</taxon>
        <taxon>Peronosporomycetes</taxon>
        <taxon>Peronosporales</taxon>
        <taxon>Peronosporaceae</taxon>
        <taxon>Phytophthora</taxon>
    </lineage>
</organism>
<protein>
    <submittedName>
        <fullName evidence="2">Uncharacterized protein</fullName>
    </submittedName>
</protein>
<feature type="region of interest" description="Disordered" evidence="1">
    <location>
        <begin position="132"/>
        <end position="158"/>
    </location>
</feature>